<sequence length="73" mass="7634">MAAFAVDDGVDDRPRLAECELYLVAAVPAFRAPNAPPSRRPIAIGSALPSSTSVDPPSAPGPHQAEIGRLKDR</sequence>
<evidence type="ECO:0000313" key="3">
    <source>
        <dbReference type="Proteomes" id="UP000292702"/>
    </source>
</evidence>
<accession>A0A4R0R020</accession>
<dbReference type="AlphaFoldDB" id="A0A4R0R020"/>
<dbReference type="Proteomes" id="UP000292702">
    <property type="component" value="Unassembled WGS sequence"/>
</dbReference>
<protein>
    <submittedName>
        <fullName evidence="2">Uncharacterized protein</fullName>
    </submittedName>
</protein>
<gene>
    <name evidence="2" type="ORF">EIP91_010961</name>
</gene>
<comment type="caution">
    <text evidence="2">The sequence shown here is derived from an EMBL/GenBank/DDBJ whole genome shotgun (WGS) entry which is preliminary data.</text>
</comment>
<name>A0A4R0R020_9APHY</name>
<organism evidence="2 3">
    <name type="scientific">Steccherinum ochraceum</name>
    <dbReference type="NCBI Taxonomy" id="92696"/>
    <lineage>
        <taxon>Eukaryota</taxon>
        <taxon>Fungi</taxon>
        <taxon>Dikarya</taxon>
        <taxon>Basidiomycota</taxon>
        <taxon>Agaricomycotina</taxon>
        <taxon>Agaricomycetes</taxon>
        <taxon>Polyporales</taxon>
        <taxon>Steccherinaceae</taxon>
        <taxon>Steccherinum</taxon>
    </lineage>
</organism>
<keyword evidence="3" id="KW-1185">Reference proteome</keyword>
<evidence type="ECO:0000313" key="2">
    <source>
        <dbReference type="EMBL" id="TCD59971.1"/>
    </source>
</evidence>
<reference evidence="2 3" key="1">
    <citation type="submission" date="2018-11" db="EMBL/GenBank/DDBJ databases">
        <title>Genome assembly of Steccherinum ochraceum LE-BIN_3174, the white-rot fungus of the Steccherinaceae family (The Residual Polyporoid clade, Polyporales, Basidiomycota).</title>
        <authorList>
            <person name="Fedorova T.V."/>
            <person name="Glazunova O.A."/>
            <person name="Landesman E.O."/>
            <person name="Moiseenko K.V."/>
            <person name="Psurtseva N.V."/>
            <person name="Savinova O.S."/>
            <person name="Shakhova N.V."/>
            <person name="Tyazhelova T.V."/>
            <person name="Vasina D.V."/>
        </authorList>
    </citation>
    <scope>NUCLEOTIDE SEQUENCE [LARGE SCALE GENOMIC DNA]</scope>
    <source>
        <strain evidence="2 3">LE-BIN_3174</strain>
    </source>
</reference>
<proteinExistence type="predicted"/>
<dbReference type="EMBL" id="RWJN01000689">
    <property type="protein sequence ID" value="TCD59971.1"/>
    <property type="molecule type" value="Genomic_DNA"/>
</dbReference>
<feature type="region of interest" description="Disordered" evidence="1">
    <location>
        <begin position="32"/>
        <end position="73"/>
    </location>
</feature>
<evidence type="ECO:0000256" key="1">
    <source>
        <dbReference type="SAM" id="MobiDB-lite"/>
    </source>
</evidence>
<feature type="non-terminal residue" evidence="2">
    <location>
        <position position="73"/>
    </location>
</feature>